<keyword evidence="8" id="KW-1185">Reference proteome</keyword>
<comment type="similarity">
    <text evidence="1">Belongs to the dUTPase family.</text>
</comment>
<dbReference type="Pfam" id="PF00692">
    <property type="entry name" value="dUTPase"/>
    <property type="match status" value="1"/>
</dbReference>
<dbReference type="GO" id="GO:0004170">
    <property type="term" value="F:dUTP diphosphatase activity"/>
    <property type="evidence" value="ECO:0007669"/>
    <property type="project" value="UniProtKB-EC"/>
</dbReference>
<organism evidence="7 8">
    <name type="scientific">Acetivibrio mesophilus</name>
    <dbReference type="NCBI Taxonomy" id="2487273"/>
    <lineage>
        <taxon>Bacteria</taxon>
        <taxon>Bacillati</taxon>
        <taxon>Bacillota</taxon>
        <taxon>Clostridia</taxon>
        <taxon>Eubacteriales</taxon>
        <taxon>Oscillospiraceae</taxon>
        <taxon>Acetivibrio</taxon>
    </lineage>
</organism>
<dbReference type="PANTHER" id="PTHR11241:SF0">
    <property type="entry name" value="DEOXYURIDINE 5'-TRIPHOSPHATE NUCLEOTIDOHYDROLASE"/>
    <property type="match status" value="1"/>
</dbReference>
<proteinExistence type="inferred from homology"/>
<evidence type="ECO:0000256" key="2">
    <source>
        <dbReference type="ARBA" id="ARBA00012379"/>
    </source>
</evidence>
<dbReference type="OrthoDB" id="9809956at2"/>
<name>A0A4Q0I8I3_9FIRM</name>
<dbReference type="GO" id="GO:0046081">
    <property type="term" value="P:dUTP catabolic process"/>
    <property type="evidence" value="ECO:0007669"/>
    <property type="project" value="InterPro"/>
</dbReference>
<dbReference type="InterPro" id="IPR029054">
    <property type="entry name" value="dUTPase-like"/>
</dbReference>
<dbReference type="NCBIfam" id="NF001862">
    <property type="entry name" value="PRK00601.1"/>
    <property type="match status" value="1"/>
</dbReference>
<dbReference type="EMBL" id="RLII01000007">
    <property type="protein sequence ID" value="RXE59312.1"/>
    <property type="molecule type" value="Genomic_DNA"/>
</dbReference>
<dbReference type="PANTHER" id="PTHR11241">
    <property type="entry name" value="DEOXYURIDINE 5'-TRIPHOSPHATE NUCLEOTIDOHYDROLASE"/>
    <property type="match status" value="1"/>
</dbReference>
<reference evidence="8" key="1">
    <citation type="submission" date="2018-11" db="EMBL/GenBank/DDBJ databases">
        <title>Genome sequencing of a novel mesophilic and cellulolytic organism within the genus Hungateiclostridium.</title>
        <authorList>
            <person name="Rettenmaier R."/>
            <person name="Liebl W."/>
            <person name="Zverlov V."/>
        </authorList>
    </citation>
    <scope>NUCLEOTIDE SEQUENCE [LARGE SCALE GENOMIC DNA]</scope>
    <source>
        <strain evidence="8">N2K1</strain>
    </source>
</reference>
<protein>
    <recommendedName>
        <fullName evidence="2">dUTP diphosphatase</fullName>
        <ecNumber evidence="2">3.6.1.23</ecNumber>
    </recommendedName>
</protein>
<keyword evidence="3 7" id="KW-0378">Hydrolase</keyword>
<feature type="domain" description="dUTPase-like" evidence="6">
    <location>
        <begin position="17"/>
        <end position="101"/>
    </location>
</feature>
<evidence type="ECO:0000259" key="6">
    <source>
        <dbReference type="Pfam" id="PF00692"/>
    </source>
</evidence>
<gene>
    <name evidence="7" type="ORF">EFD62_08055</name>
</gene>
<keyword evidence="4" id="KW-0546">Nucleotide metabolism</keyword>
<dbReference type="EC" id="3.6.1.23" evidence="2"/>
<dbReference type="GO" id="GO:0006226">
    <property type="term" value="P:dUMP biosynthetic process"/>
    <property type="evidence" value="ECO:0007669"/>
    <property type="project" value="InterPro"/>
</dbReference>
<evidence type="ECO:0000256" key="1">
    <source>
        <dbReference type="ARBA" id="ARBA00006581"/>
    </source>
</evidence>
<dbReference type="AlphaFoldDB" id="A0A4Q0I8I3"/>
<evidence type="ECO:0000256" key="5">
    <source>
        <dbReference type="ARBA" id="ARBA00047686"/>
    </source>
</evidence>
<dbReference type="GO" id="GO:0000287">
    <property type="term" value="F:magnesium ion binding"/>
    <property type="evidence" value="ECO:0007669"/>
    <property type="project" value="InterPro"/>
</dbReference>
<dbReference type="InterPro" id="IPR033704">
    <property type="entry name" value="dUTPase_trimeric"/>
</dbReference>
<comment type="catalytic activity">
    <reaction evidence="5">
        <text>dUTP + H2O = dUMP + diphosphate + H(+)</text>
        <dbReference type="Rhea" id="RHEA:10248"/>
        <dbReference type="ChEBI" id="CHEBI:15377"/>
        <dbReference type="ChEBI" id="CHEBI:15378"/>
        <dbReference type="ChEBI" id="CHEBI:33019"/>
        <dbReference type="ChEBI" id="CHEBI:61555"/>
        <dbReference type="ChEBI" id="CHEBI:246422"/>
        <dbReference type="EC" id="3.6.1.23"/>
    </reaction>
</comment>
<dbReference type="Proteomes" id="UP000289166">
    <property type="component" value="Unassembled WGS sequence"/>
</dbReference>
<evidence type="ECO:0000313" key="7">
    <source>
        <dbReference type="EMBL" id="RXE59312.1"/>
    </source>
</evidence>
<dbReference type="Gene3D" id="2.70.40.10">
    <property type="match status" value="1"/>
</dbReference>
<dbReference type="InterPro" id="IPR036157">
    <property type="entry name" value="dUTPase-like_sf"/>
</dbReference>
<dbReference type="InterPro" id="IPR008181">
    <property type="entry name" value="dUTPase"/>
</dbReference>
<comment type="caution">
    <text evidence="7">The sequence shown here is derived from an EMBL/GenBank/DDBJ whole genome shotgun (WGS) entry which is preliminary data.</text>
</comment>
<dbReference type="RefSeq" id="WP_069195081.1">
    <property type="nucleotide sequence ID" value="NZ_RLII01000007.1"/>
</dbReference>
<dbReference type="SUPFAM" id="SSF51283">
    <property type="entry name" value="dUTPase-like"/>
    <property type="match status" value="1"/>
</dbReference>
<sequence>MSNNVEVFLEICREGAVIPKYAKQWDAGMDICAAEDVIISPGETVIIPTGLKVAIPEGYEIQVRPRSGISLKTPLRISNSPGTIDSGYRDEIGIIVTNTSAVSCNEDTSSDLEELTIDSKGNKQGVYRICKGDRIAQIVLQYVPRIQFKVVDSVKEIGSDRGGGFGSTGVRE</sequence>
<evidence type="ECO:0000256" key="4">
    <source>
        <dbReference type="ARBA" id="ARBA00023080"/>
    </source>
</evidence>
<evidence type="ECO:0000313" key="8">
    <source>
        <dbReference type="Proteomes" id="UP000289166"/>
    </source>
</evidence>
<evidence type="ECO:0000256" key="3">
    <source>
        <dbReference type="ARBA" id="ARBA00022801"/>
    </source>
</evidence>
<dbReference type="CDD" id="cd07557">
    <property type="entry name" value="trimeric_dUTPase"/>
    <property type="match status" value="1"/>
</dbReference>
<accession>A0A4Q0I8I3</accession>